<dbReference type="SUPFAM" id="SSF140453">
    <property type="entry name" value="EsxAB dimer-like"/>
    <property type="match status" value="1"/>
</dbReference>
<sequence length="101" mass="11046">MATDKLSLTPDDMRDFGAHLQAEQERFERELGELKSQVNDLTSEGFNTPQASEAFDEVYEEFTTNVTQLLESMGGLGNFLIMAADGFEGQDIDFAAAVSGS</sequence>
<dbReference type="Pfam" id="PF06013">
    <property type="entry name" value="WXG100"/>
    <property type="match status" value="1"/>
</dbReference>
<keyword evidence="1" id="KW-0175">Coiled coil</keyword>
<organism evidence="2 3">
    <name type="scientific">Streptomyces xiamenensis</name>
    <dbReference type="NCBI Taxonomy" id="408015"/>
    <lineage>
        <taxon>Bacteria</taxon>
        <taxon>Bacillati</taxon>
        <taxon>Actinomycetota</taxon>
        <taxon>Actinomycetes</taxon>
        <taxon>Kitasatosporales</taxon>
        <taxon>Streptomycetaceae</taxon>
        <taxon>Streptomyces</taxon>
    </lineage>
</organism>
<accession>A0A0F7CNK5</accession>
<feature type="coiled-coil region" evidence="1">
    <location>
        <begin position="17"/>
        <end position="44"/>
    </location>
</feature>
<dbReference type="KEGG" id="sxi:SXIM_16870"/>
<dbReference type="HOGENOM" id="CLU_163417_1_0_11"/>
<dbReference type="PATRIC" id="fig|408015.6.peg.1721"/>
<reference evidence="2" key="1">
    <citation type="submission" date="2019-08" db="EMBL/GenBank/DDBJ databases">
        <title>Complete genome sequence of a mangrove-derived Streptomyces xiamenensis.</title>
        <authorList>
            <person name="Xu J."/>
        </authorList>
    </citation>
    <scope>NUCLEOTIDE SEQUENCE</scope>
    <source>
        <strain evidence="2">318</strain>
    </source>
</reference>
<evidence type="ECO:0000256" key="1">
    <source>
        <dbReference type="SAM" id="Coils"/>
    </source>
</evidence>
<dbReference type="AlphaFoldDB" id="A0A0F7CNK5"/>
<dbReference type="RefSeq" id="WP_030725286.1">
    <property type="nucleotide sequence ID" value="NZ_CBDRAA010000034.1"/>
</dbReference>
<dbReference type="EMBL" id="CP009922">
    <property type="protein sequence ID" value="AKG43071.1"/>
    <property type="molecule type" value="Genomic_DNA"/>
</dbReference>
<evidence type="ECO:0000313" key="3">
    <source>
        <dbReference type="Proteomes" id="UP000034034"/>
    </source>
</evidence>
<dbReference type="STRING" id="408015.SXIM_16870"/>
<dbReference type="InterPro" id="IPR010310">
    <property type="entry name" value="T7SS_ESAT-6-like"/>
</dbReference>
<evidence type="ECO:0000313" key="2">
    <source>
        <dbReference type="EMBL" id="AKG43071.1"/>
    </source>
</evidence>
<dbReference type="Gene3D" id="1.10.287.1060">
    <property type="entry name" value="ESAT-6-like"/>
    <property type="match status" value="1"/>
</dbReference>
<proteinExistence type="predicted"/>
<name>A0A0F7CNK5_9ACTN</name>
<protein>
    <submittedName>
        <fullName evidence="2">Type VII secretion protein</fullName>
    </submittedName>
</protein>
<keyword evidence="3" id="KW-1185">Reference proteome</keyword>
<dbReference type="Proteomes" id="UP000034034">
    <property type="component" value="Chromosome"/>
</dbReference>
<gene>
    <name evidence="2" type="ORF">SXIM_16870</name>
</gene>
<dbReference type="InterPro" id="IPR036689">
    <property type="entry name" value="ESAT-6-like_sf"/>
</dbReference>